<name>A0AAE0IHZ7_9PEZI</name>
<reference evidence="2" key="2">
    <citation type="submission" date="2023-06" db="EMBL/GenBank/DDBJ databases">
        <authorList>
            <consortium name="Lawrence Berkeley National Laboratory"/>
            <person name="Haridas S."/>
            <person name="Hensen N."/>
            <person name="Bonometti L."/>
            <person name="Westerberg I."/>
            <person name="Brannstrom I.O."/>
            <person name="Guillou S."/>
            <person name="Cros-Aarteil S."/>
            <person name="Calhoun S."/>
            <person name="Kuo A."/>
            <person name="Mondo S."/>
            <person name="Pangilinan J."/>
            <person name="Riley R."/>
            <person name="Labutti K."/>
            <person name="Andreopoulos B."/>
            <person name="Lipzen A."/>
            <person name="Chen C."/>
            <person name="Yanf M."/>
            <person name="Daum C."/>
            <person name="Ng V."/>
            <person name="Clum A."/>
            <person name="Steindorff A."/>
            <person name="Ohm R."/>
            <person name="Martin F."/>
            <person name="Silar P."/>
            <person name="Natvig D."/>
            <person name="Lalanne C."/>
            <person name="Gautier V."/>
            <person name="Ament-Velasquez S.L."/>
            <person name="Kruys A."/>
            <person name="Hutchinson M.I."/>
            <person name="Powell A.J."/>
            <person name="Barry K."/>
            <person name="Miller A.N."/>
            <person name="Grigoriev I.V."/>
            <person name="Debuchy R."/>
            <person name="Gladieux P."/>
            <person name="Thoren M.H."/>
            <person name="Johannesson H."/>
        </authorList>
    </citation>
    <scope>NUCLEOTIDE SEQUENCE</scope>
    <source>
        <strain evidence="2">CBS 118394</strain>
    </source>
</reference>
<dbReference type="AlphaFoldDB" id="A0AAE0IHZ7"/>
<evidence type="ECO:0000313" key="2">
    <source>
        <dbReference type="EMBL" id="KAK3325588.1"/>
    </source>
</evidence>
<evidence type="ECO:0000256" key="1">
    <source>
        <dbReference type="SAM" id="Phobius"/>
    </source>
</evidence>
<evidence type="ECO:0008006" key="4">
    <source>
        <dbReference type="Google" id="ProtNLM"/>
    </source>
</evidence>
<accession>A0AAE0IHZ7</accession>
<gene>
    <name evidence="2" type="ORF">B0H66DRAFT_129525</name>
</gene>
<keyword evidence="3" id="KW-1185">Reference proteome</keyword>
<proteinExistence type="predicted"/>
<sequence>MDQQQMSWRASPVAAMMTAFFMIIMMTVIPGTNGQDQQTGNHPDWPRWCGKVYEAGYPAFDPGGQTVPPTPIGGAAPLLDVQFKPRYSLYLDSETQGEFVVNAPLSQFHGSPWKKTGNGTRSDWLIFSIHMTETDDVLVANKVVVNTTGNVFAFDLSRLRRPADLKPIKVVLYAAPEGGDPTWTATSEILYLPEKKNKTGSVTRLDNLRGGMWFRNTASDQKFAPLLPYGFYSSYDGFLGNNRTAEIEHYADLGLNTITPLTIYRDSTPAFDYMDRIDLKFMYNLREGYKNLTYVREQVLAARDADAIYAYWSADEPDGWQDPFSIPRAAYDLIRQLDPYHPVAVVLNCQNYYFQEYTDGAADIIMEDVYPIGINSTFSKWGTACNATLGDCGCDNCDGNMQDVPERLDTLARYEDWLGLWPKTKVHNPQSFHGQDYWFRDPSPFEEYVMCLLAFNHGAKGIISWVYPTSELLGQAHGALARVVTRSPVVDFIVGTQDDSISGPYRTTPDAAGDVVDVAYWVDGGRRQMLVSVVNGGYADIEQIVNVAVPNAIVVSSVAWMSGNASWKLEGERLSAARLPALSTTLVILDLKTV</sequence>
<protein>
    <recommendedName>
        <fullName evidence="4">Glycoside hydrolase subgroup catalytic core</fullName>
    </recommendedName>
</protein>
<evidence type="ECO:0000313" key="3">
    <source>
        <dbReference type="Proteomes" id="UP001283341"/>
    </source>
</evidence>
<comment type="caution">
    <text evidence="2">The sequence shown here is derived from an EMBL/GenBank/DDBJ whole genome shotgun (WGS) entry which is preliminary data.</text>
</comment>
<dbReference type="InterPro" id="IPR017853">
    <property type="entry name" value="GH"/>
</dbReference>
<keyword evidence="1" id="KW-1133">Transmembrane helix</keyword>
<dbReference type="SUPFAM" id="SSF51445">
    <property type="entry name" value="(Trans)glycosidases"/>
    <property type="match status" value="1"/>
</dbReference>
<feature type="transmembrane region" description="Helical" evidence="1">
    <location>
        <begin position="12"/>
        <end position="29"/>
    </location>
</feature>
<keyword evidence="1" id="KW-0812">Transmembrane</keyword>
<organism evidence="2 3">
    <name type="scientific">Apodospora peruviana</name>
    <dbReference type="NCBI Taxonomy" id="516989"/>
    <lineage>
        <taxon>Eukaryota</taxon>
        <taxon>Fungi</taxon>
        <taxon>Dikarya</taxon>
        <taxon>Ascomycota</taxon>
        <taxon>Pezizomycotina</taxon>
        <taxon>Sordariomycetes</taxon>
        <taxon>Sordariomycetidae</taxon>
        <taxon>Sordariales</taxon>
        <taxon>Lasiosphaeriaceae</taxon>
        <taxon>Apodospora</taxon>
    </lineage>
</organism>
<dbReference type="Proteomes" id="UP001283341">
    <property type="component" value="Unassembled WGS sequence"/>
</dbReference>
<keyword evidence="1" id="KW-0472">Membrane</keyword>
<reference evidence="2" key="1">
    <citation type="journal article" date="2023" name="Mol. Phylogenet. Evol.">
        <title>Genome-scale phylogeny and comparative genomics of the fungal order Sordariales.</title>
        <authorList>
            <person name="Hensen N."/>
            <person name="Bonometti L."/>
            <person name="Westerberg I."/>
            <person name="Brannstrom I.O."/>
            <person name="Guillou S."/>
            <person name="Cros-Aarteil S."/>
            <person name="Calhoun S."/>
            <person name="Haridas S."/>
            <person name="Kuo A."/>
            <person name="Mondo S."/>
            <person name="Pangilinan J."/>
            <person name="Riley R."/>
            <person name="LaButti K."/>
            <person name="Andreopoulos B."/>
            <person name="Lipzen A."/>
            <person name="Chen C."/>
            <person name="Yan M."/>
            <person name="Daum C."/>
            <person name="Ng V."/>
            <person name="Clum A."/>
            <person name="Steindorff A."/>
            <person name="Ohm R.A."/>
            <person name="Martin F."/>
            <person name="Silar P."/>
            <person name="Natvig D.O."/>
            <person name="Lalanne C."/>
            <person name="Gautier V."/>
            <person name="Ament-Velasquez S.L."/>
            <person name="Kruys A."/>
            <person name="Hutchinson M.I."/>
            <person name="Powell A.J."/>
            <person name="Barry K."/>
            <person name="Miller A.N."/>
            <person name="Grigoriev I.V."/>
            <person name="Debuchy R."/>
            <person name="Gladieux P."/>
            <person name="Hiltunen Thoren M."/>
            <person name="Johannesson H."/>
        </authorList>
    </citation>
    <scope>NUCLEOTIDE SEQUENCE</scope>
    <source>
        <strain evidence="2">CBS 118394</strain>
    </source>
</reference>
<dbReference type="EMBL" id="JAUEDM010000002">
    <property type="protein sequence ID" value="KAK3325588.1"/>
    <property type="molecule type" value="Genomic_DNA"/>
</dbReference>